<name>A0A0K2AMW2_STRA7</name>
<dbReference type="Proteomes" id="UP000061018">
    <property type="component" value="Chromosome"/>
</dbReference>
<accession>A0A0K2AMW2</accession>
<protein>
    <submittedName>
        <fullName evidence="2">Uncharacterized protein</fullName>
    </submittedName>
</protein>
<feature type="compositionally biased region" description="Basic and acidic residues" evidence="1">
    <location>
        <begin position="12"/>
        <end position="22"/>
    </location>
</feature>
<evidence type="ECO:0000256" key="1">
    <source>
        <dbReference type="SAM" id="MobiDB-lite"/>
    </source>
</evidence>
<sequence length="38" mass="4247">MTPAQTNTHGTPDIEREGDGFRGVDFSYPPVTDSCYRK</sequence>
<proteinExistence type="predicted"/>
<feature type="compositionally biased region" description="Polar residues" evidence="1">
    <location>
        <begin position="1"/>
        <end position="10"/>
    </location>
</feature>
<reference evidence="3" key="1">
    <citation type="journal article" date="2015" name="J. Biotechnol.">
        <title>Complete genome sequence of Streptomyces ambofaciens ATCC 23877, the spiramycin producer.</title>
        <authorList>
            <person name="Thibessard A."/>
            <person name="Haas D."/>
            <person name="Gerbaud C."/>
            <person name="Aigle B."/>
            <person name="Lautru S."/>
            <person name="Pernodet J.L."/>
            <person name="Leblond P."/>
        </authorList>
    </citation>
    <scope>NUCLEOTIDE SEQUENCE [LARGE SCALE GENOMIC DNA]</scope>
    <source>
        <strain evidence="3">ATCC 23877 / 3486 / DSM 40053 / JCM 4204 / NBRC 12836 / NRRL B-2516</strain>
    </source>
</reference>
<organism evidence="2 3">
    <name type="scientific">Streptomyces ambofaciens (strain ATCC 23877 / 3486 / DSM 40053 / JCM 4204 / NBRC 12836 / NRRL B-2516)</name>
    <dbReference type="NCBI Taxonomy" id="278992"/>
    <lineage>
        <taxon>Bacteria</taxon>
        <taxon>Bacillati</taxon>
        <taxon>Actinomycetota</taxon>
        <taxon>Actinomycetes</taxon>
        <taxon>Kitasatosporales</taxon>
        <taxon>Streptomycetaceae</taxon>
        <taxon>Streptomyces</taxon>
    </lineage>
</organism>
<feature type="region of interest" description="Disordered" evidence="1">
    <location>
        <begin position="1"/>
        <end position="27"/>
    </location>
</feature>
<dbReference type="KEGG" id="samb:SAM23877_1289"/>
<gene>
    <name evidence="2" type="ORF">SAM23877_1289</name>
</gene>
<dbReference type="EMBL" id="CP012382">
    <property type="protein sequence ID" value="AKZ54338.1"/>
    <property type="molecule type" value="Genomic_DNA"/>
</dbReference>
<dbReference type="AlphaFoldDB" id="A0A0K2AMW2"/>
<evidence type="ECO:0000313" key="2">
    <source>
        <dbReference type="EMBL" id="AKZ54338.1"/>
    </source>
</evidence>
<evidence type="ECO:0000313" key="3">
    <source>
        <dbReference type="Proteomes" id="UP000061018"/>
    </source>
</evidence>